<organism evidence="1 2">
    <name type="scientific">Deinococcus aluminii</name>
    <dbReference type="NCBI Taxonomy" id="1656885"/>
    <lineage>
        <taxon>Bacteria</taxon>
        <taxon>Thermotogati</taxon>
        <taxon>Deinococcota</taxon>
        <taxon>Deinococci</taxon>
        <taxon>Deinococcales</taxon>
        <taxon>Deinococcaceae</taxon>
        <taxon>Deinococcus</taxon>
    </lineage>
</organism>
<name>A0ABP9XH74_9DEIO</name>
<dbReference type="EMBL" id="BAABRV010000005">
    <property type="protein sequence ID" value="GAA5533978.1"/>
    <property type="molecule type" value="Genomic_DNA"/>
</dbReference>
<reference evidence="1 2" key="1">
    <citation type="submission" date="2024-02" db="EMBL/GenBank/DDBJ databases">
        <title>Deinococcus aluminii NBRC 112889.</title>
        <authorList>
            <person name="Ichikawa N."/>
            <person name="Katano-Makiyama Y."/>
            <person name="Hidaka K."/>
        </authorList>
    </citation>
    <scope>NUCLEOTIDE SEQUENCE [LARGE SCALE GENOMIC DNA]</scope>
    <source>
        <strain evidence="1 2">NBRC 112889</strain>
    </source>
</reference>
<accession>A0ABP9XH74</accession>
<comment type="caution">
    <text evidence="1">The sequence shown here is derived from an EMBL/GenBank/DDBJ whole genome shotgun (WGS) entry which is preliminary data.</text>
</comment>
<dbReference type="RefSeq" id="WP_345454888.1">
    <property type="nucleotide sequence ID" value="NZ_BAABRV010000005.1"/>
</dbReference>
<protein>
    <submittedName>
        <fullName evidence="1">Uncharacterized protein</fullName>
    </submittedName>
</protein>
<dbReference type="Proteomes" id="UP001404956">
    <property type="component" value="Unassembled WGS sequence"/>
</dbReference>
<gene>
    <name evidence="1" type="ORF">Dalu01_02386</name>
</gene>
<keyword evidence="2" id="KW-1185">Reference proteome</keyword>
<sequence length="372" mass="40993">MTQRQGHTALPDLPPRPQAVFRLPHGSIVTYVLPTSAWSPVRDVPHEQDLLPYWELKETVARLPAPPTRRALEAAAREVKGTLKRWISVPRPTALPAPLPRPRHPEYSSLTGYLRHTPEARQAIRTALTQPLPRPPETPLRCVPLGANPGLVGTAFDYALRFLVQGRNPHLLPVRGMLAARLAVFGMNREQVLNDVNSAEATLQEVADGLSFEERHARSAVVLASYEVVARTGLFQDLAGVVPPAASRDVLALAQNVPQEAFRAGEQLILNPRFPAAGRFGGADADLLIDDLLIEVKATKHLHLEGSYLQQLTGYLVLDRLAGTQGSTLPIRRLGVYYARHGVLQVMPVRDLFRPGLLPQLVSWFDDSLPRA</sequence>
<evidence type="ECO:0000313" key="1">
    <source>
        <dbReference type="EMBL" id="GAA5533978.1"/>
    </source>
</evidence>
<proteinExistence type="predicted"/>
<evidence type="ECO:0000313" key="2">
    <source>
        <dbReference type="Proteomes" id="UP001404956"/>
    </source>
</evidence>